<dbReference type="OrthoDB" id="342531at2759"/>
<evidence type="ECO:0000313" key="5">
    <source>
        <dbReference type="EMBL" id="CEG37419.1"/>
    </source>
</evidence>
<dbReference type="EMBL" id="CCYD01000286">
    <property type="protein sequence ID" value="CEG37419.1"/>
    <property type="molecule type" value="Genomic_DNA"/>
</dbReference>
<name>A0A0N7L416_PLAHL</name>
<accession>A0A0N7L416</accession>
<dbReference type="InterPro" id="IPR007015">
    <property type="entry name" value="DNA_pol_V/MYBBP1A"/>
</dbReference>
<dbReference type="GeneID" id="36400068"/>
<dbReference type="AlphaFoldDB" id="A0A0N7L416"/>
<comment type="similarity">
    <text evidence="2">Belongs to the MYBBP1A family.</text>
</comment>
<dbReference type="PANTHER" id="PTHR13213">
    <property type="entry name" value="MYB-BINDING PROTEIN 1A FAMILY MEMBER"/>
    <property type="match status" value="1"/>
</dbReference>
<evidence type="ECO:0000256" key="2">
    <source>
        <dbReference type="ARBA" id="ARBA00006809"/>
    </source>
</evidence>
<evidence type="ECO:0000313" key="6">
    <source>
        <dbReference type="Proteomes" id="UP000054928"/>
    </source>
</evidence>
<dbReference type="Pfam" id="PF04931">
    <property type="entry name" value="DNA_pol_phi"/>
    <property type="match status" value="1"/>
</dbReference>
<comment type="subcellular location">
    <subcellularLocation>
        <location evidence="1">Nucleus</location>
    </subcellularLocation>
</comment>
<feature type="region of interest" description="Disordered" evidence="4">
    <location>
        <begin position="1161"/>
        <end position="1182"/>
    </location>
</feature>
<protein>
    <submittedName>
        <fullName evidence="5">Dna polymerase v</fullName>
    </submittedName>
</protein>
<dbReference type="InterPro" id="IPR016024">
    <property type="entry name" value="ARM-type_fold"/>
</dbReference>
<proteinExistence type="inferred from homology"/>
<reference evidence="6" key="1">
    <citation type="submission" date="2014-09" db="EMBL/GenBank/DDBJ databases">
        <authorList>
            <person name="Sharma Rahul"/>
            <person name="Thines Marco"/>
        </authorList>
    </citation>
    <scope>NUCLEOTIDE SEQUENCE [LARGE SCALE GENOMIC DNA]</scope>
</reference>
<dbReference type="Proteomes" id="UP000054928">
    <property type="component" value="Unassembled WGS sequence"/>
</dbReference>
<keyword evidence="3" id="KW-0539">Nucleus</keyword>
<dbReference type="GO" id="GO:0005730">
    <property type="term" value="C:nucleolus"/>
    <property type="evidence" value="ECO:0007669"/>
    <property type="project" value="InterPro"/>
</dbReference>
<keyword evidence="6" id="KW-1185">Reference proteome</keyword>
<evidence type="ECO:0000256" key="1">
    <source>
        <dbReference type="ARBA" id="ARBA00004123"/>
    </source>
</evidence>
<dbReference type="RefSeq" id="XP_024573788.1">
    <property type="nucleotide sequence ID" value="XM_024722742.1"/>
</dbReference>
<dbReference type="PANTHER" id="PTHR13213:SF2">
    <property type="entry name" value="MYB-BINDING PROTEIN 1A"/>
    <property type="match status" value="1"/>
</dbReference>
<evidence type="ECO:0000256" key="4">
    <source>
        <dbReference type="SAM" id="MobiDB-lite"/>
    </source>
</evidence>
<dbReference type="GO" id="GO:0003677">
    <property type="term" value="F:DNA binding"/>
    <property type="evidence" value="ECO:0007669"/>
    <property type="project" value="InterPro"/>
</dbReference>
<feature type="compositionally biased region" description="Acidic residues" evidence="4">
    <location>
        <begin position="744"/>
        <end position="770"/>
    </location>
</feature>
<evidence type="ECO:0000256" key="3">
    <source>
        <dbReference type="ARBA" id="ARBA00023242"/>
    </source>
</evidence>
<organism evidence="5 6">
    <name type="scientific">Plasmopara halstedii</name>
    <name type="common">Downy mildew of sunflower</name>
    <dbReference type="NCBI Taxonomy" id="4781"/>
    <lineage>
        <taxon>Eukaryota</taxon>
        <taxon>Sar</taxon>
        <taxon>Stramenopiles</taxon>
        <taxon>Oomycota</taxon>
        <taxon>Peronosporomycetes</taxon>
        <taxon>Peronosporales</taxon>
        <taxon>Peronosporaceae</taxon>
        <taxon>Plasmopara</taxon>
    </lineage>
</organism>
<feature type="region of interest" description="Disordered" evidence="4">
    <location>
        <begin position="740"/>
        <end position="775"/>
    </location>
</feature>
<sequence>MAGKQQDGNDSLTSHKGDFLKLFYTLAESERNVRTQAALQLISYLQSSDKQETEVQYTLKRLVRGLASSRDAARQGFSAALSALLTVFSLQLDLQTTYDLLCEAMEVHSSMKPMEQREHMFGRLFGLLALHRSGRLPTNLPLLVTIIKELLEMATFKRWFREACYDAVLTLLVDVPIKEFMTELVAPIHKALEVKPVKINKEDRSEIWNADQVLLAVGVQRYMQMTGLDQDEEQMKLLPIDFKARNAVERRNVHVLAQPLRGTSGCYPRVHLAWIRVFDQVLNMDEGVSIEIDEEYVKEAWTVLVENSLVGSSSVEDNAPTSHERQGLAFKLFELLVLKLPTSILSTILTPRFVKCLYNNSVLKRNYLYEAARHCLKTFAKCAPGEFFHFIREQFTSPLSKLVSSTSFDSDDEDEEPMKKQKRSAEGFDALLELEEKREREEAMKRRTDRARVWAVDLMVTALLELLNMKGDANGKTAHVQDDVFRFLVFHSFFTLSSETEIKKKSKKAKKKKISELDDVAQNAAAITPGLSKSVVNYIKMRLYALLSLGLTGADGARPSASVLSRIFAFAQEMQHSCGIMMLREPLSKETSAQLSKLVNCVDALRCKEMKKVEEEEKTAQTAVRRPLCEAFLLLFMSTGLQLLDAEQRKDALVVASDLESCYAQLEASKEKSSLKKKNKKNAKTEEIEMESVVVLTDLLLSLLSQNSSALREIVSQAFRSLVPLLNSKCLTTMINVLQPPSEEGIEEDDDEFAPITPGEDEEEEEEDEVMLSSSDALSDALRNDKKLSALHQEDLALAAIVGQVKVRSQRKKEQKLARLQTMHFQLRVVDLLQVFVSKRPEQTEAAITKHNTLVISLIVPLFSALARVQTADEKQLVLRDRLLAVLLNKILRVKDKIPSSVEAQTEALNALRQLIELIRTRPMDKNYSGKVASAAVVYLVRVICTGEADEAVQGLLRTAVLDAFTKKHSRFPRAAFEELVNKCPAIGARVLLEPLAAVAAATEKDNADEKEVRPAVDEFSKCEVFRLLTFLLRGITKVHQSEDVPKAQQDTIEHVQKSFKTALVRQFAPESVHQLKAKRLKVVLTFALQLIKFWRLPKNQKATESDVQDVVAAVQAMDTKSPAIKSLMKNVLIAAGVPFVTQNSIQADLKVANGENLEKKISKSSKETHKKKRKRSIGEMV</sequence>
<dbReference type="OMA" id="VWKHDDP"/>
<dbReference type="SUPFAM" id="SSF48371">
    <property type="entry name" value="ARM repeat"/>
    <property type="match status" value="1"/>
</dbReference>
<dbReference type="STRING" id="4781.A0A0N7L416"/>
<dbReference type="GO" id="GO:0006355">
    <property type="term" value="P:regulation of DNA-templated transcription"/>
    <property type="evidence" value="ECO:0007669"/>
    <property type="project" value="InterPro"/>
</dbReference>